<proteinExistence type="predicted"/>
<dbReference type="SUPFAM" id="SSF54593">
    <property type="entry name" value="Glyoxalase/Bleomycin resistance protein/Dihydroxybiphenyl dioxygenase"/>
    <property type="match status" value="1"/>
</dbReference>
<dbReference type="PIRSF" id="PIRSF021700">
    <property type="entry name" value="3_dmu_93_MTrfase"/>
    <property type="match status" value="1"/>
</dbReference>
<dbReference type="Gene3D" id="3.10.180.10">
    <property type="entry name" value="2,3-Dihydroxybiphenyl 1,2-Dioxygenase, domain 1"/>
    <property type="match status" value="1"/>
</dbReference>
<name>A0A7W6GNT8_9SPHN</name>
<dbReference type="InterPro" id="IPR028973">
    <property type="entry name" value="PhnB-like"/>
</dbReference>
<feature type="domain" description="PhnB-like" evidence="1">
    <location>
        <begin position="5"/>
        <end position="117"/>
    </location>
</feature>
<comment type="caution">
    <text evidence="2">The sequence shown here is derived from an EMBL/GenBank/DDBJ whole genome shotgun (WGS) entry which is preliminary data.</text>
</comment>
<dbReference type="Pfam" id="PF06983">
    <property type="entry name" value="3-dmu-9_3-mt"/>
    <property type="match status" value="1"/>
</dbReference>
<keyword evidence="2" id="KW-0489">Methyltransferase</keyword>
<organism evidence="2 3">
    <name type="scientific">Sphingobium fontiphilum</name>
    <dbReference type="NCBI Taxonomy" id="944425"/>
    <lineage>
        <taxon>Bacteria</taxon>
        <taxon>Pseudomonadati</taxon>
        <taxon>Pseudomonadota</taxon>
        <taxon>Alphaproteobacteria</taxon>
        <taxon>Sphingomonadales</taxon>
        <taxon>Sphingomonadaceae</taxon>
        <taxon>Sphingobium</taxon>
    </lineage>
</organism>
<dbReference type="InterPro" id="IPR029068">
    <property type="entry name" value="Glyas_Bleomycin-R_OHBP_Dase"/>
</dbReference>
<dbReference type="InterPro" id="IPR009725">
    <property type="entry name" value="3_dmu_93_MTrfase"/>
</dbReference>
<evidence type="ECO:0000313" key="3">
    <source>
        <dbReference type="Proteomes" id="UP000552757"/>
    </source>
</evidence>
<dbReference type="EMBL" id="JACIEB010000003">
    <property type="protein sequence ID" value="MBB3982160.1"/>
    <property type="molecule type" value="Genomic_DNA"/>
</dbReference>
<keyword evidence="2" id="KW-0808">Transferase</keyword>
<keyword evidence="2" id="KW-0830">Ubiquinone</keyword>
<protein>
    <submittedName>
        <fullName evidence="2">Putative 3-demethylubiquinone-9 3-methyltransferase (Glyoxalase superfamily)</fullName>
    </submittedName>
</protein>
<reference evidence="2 3" key="1">
    <citation type="submission" date="2020-08" db="EMBL/GenBank/DDBJ databases">
        <title>Genomic Encyclopedia of Type Strains, Phase IV (KMG-IV): sequencing the most valuable type-strain genomes for metagenomic binning, comparative biology and taxonomic classification.</title>
        <authorList>
            <person name="Goeker M."/>
        </authorList>
    </citation>
    <scope>NUCLEOTIDE SEQUENCE [LARGE SCALE GENOMIC DNA]</scope>
    <source>
        <strain evidence="2 3">DSM 29348</strain>
    </source>
</reference>
<dbReference type="Proteomes" id="UP000552757">
    <property type="component" value="Unassembled WGS sequence"/>
</dbReference>
<dbReference type="PANTHER" id="PTHR33990">
    <property type="entry name" value="PROTEIN YJDN-RELATED"/>
    <property type="match status" value="1"/>
</dbReference>
<dbReference type="GO" id="GO:0032259">
    <property type="term" value="P:methylation"/>
    <property type="evidence" value="ECO:0007669"/>
    <property type="project" value="UniProtKB-KW"/>
</dbReference>
<dbReference type="PANTHER" id="PTHR33990:SF2">
    <property type="entry name" value="PHNB-LIKE DOMAIN-CONTAINING PROTEIN"/>
    <property type="match status" value="1"/>
</dbReference>
<accession>A0A7W6GNT8</accession>
<sequence>MTGVIAPCLWFDGQAEEAARFYVDLFGGSIDAVSHYGDGMAAPAGTAMLVAFTLRGRPFQALNGGPQFPFTEAISLSVACADQAEVDRLFDALTADGGTPSRCGWVKDRYGLSWQLVPQSVIAMHASGDSAAIGRMMAAMMPMGKLDVAKLEAAFGGEAI</sequence>
<evidence type="ECO:0000259" key="1">
    <source>
        <dbReference type="Pfam" id="PF06983"/>
    </source>
</evidence>
<evidence type="ECO:0000313" key="2">
    <source>
        <dbReference type="EMBL" id="MBB3982160.1"/>
    </source>
</evidence>
<keyword evidence="3" id="KW-1185">Reference proteome</keyword>
<dbReference type="CDD" id="cd06588">
    <property type="entry name" value="PhnB_like"/>
    <property type="match status" value="1"/>
</dbReference>
<dbReference type="RefSeq" id="WP_343052316.1">
    <property type="nucleotide sequence ID" value="NZ_JACIEB010000003.1"/>
</dbReference>
<gene>
    <name evidence="2" type="ORF">GGR44_001819</name>
</gene>
<dbReference type="AlphaFoldDB" id="A0A7W6GNT8"/>
<dbReference type="GO" id="GO:0008168">
    <property type="term" value="F:methyltransferase activity"/>
    <property type="evidence" value="ECO:0007669"/>
    <property type="project" value="UniProtKB-KW"/>
</dbReference>